<evidence type="ECO:0000259" key="3">
    <source>
        <dbReference type="PROSITE" id="PS50977"/>
    </source>
</evidence>
<dbReference type="Pfam" id="PF13972">
    <property type="entry name" value="TetR"/>
    <property type="match status" value="1"/>
</dbReference>
<gene>
    <name evidence="4" type="ORF">SAMN02744645_0746</name>
</gene>
<dbReference type="GO" id="GO:0000976">
    <property type="term" value="F:transcription cis-regulatory region binding"/>
    <property type="evidence" value="ECO:0007669"/>
    <property type="project" value="TreeGrafter"/>
</dbReference>
<evidence type="ECO:0000256" key="2">
    <source>
        <dbReference type="PROSITE-ProRule" id="PRU00335"/>
    </source>
</evidence>
<proteinExistence type="predicted"/>
<protein>
    <submittedName>
        <fullName evidence="4">Transcriptional regulator, TetR family</fullName>
    </submittedName>
</protein>
<dbReference type="PRINTS" id="PR00455">
    <property type="entry name" value="HTHTETR"/>
</dbReference>
<evidence type="ECO:0000313" key="5">
    <source>
        <dbReference type="Proteomes" id="UP000184000"/>
    </source>
</evidence>
<reference evidence="4 5" key="1">
    <citation type="submission" date="2016-11" db="EMBL/GenBank/DDBJ databases">
        <authorList>
            <person name="Jaros S."/>
            <person name="Januszkiewicz K."/>
            <person name="Wedrychowicz H."/>
        </authorList>
    </citation>
    <scope>NUCLEOTIDE SEQUENCE [LARGE SCALE GENOMIC DNA]</scope>
    <source>
        <strain evidence="4 5">DSM 18231</strain>
    </source>
</reference>
<sequence>MSPKPSTRERILLASLELFNAQGERSVTTNHIAAHLEISPGNLYYHFRNKQAIIAELFDRYERNVDGFLQLPEGRALTIDDKTGYLEALLSAMWDYRFVHRDLEHLLSGDDQLAERYRWFARRHLLSAQKIYQGFVDAGILQMTPPQVEALAVNAWIIMTSWVPFLCTVDGSEDKRMDRNMLRRGIFQLLTLEEGFVTDAARPGVSSLLAQLHAPLING</sequence>
<dbReference type="InterPro" id="IPR025722">
    <property type="entry name" value="TetR"/>
</dbReference>
<feature type="DNA-binding region" description="H-T-H motif" evidence="2">
    <location>
        <begin position="28"/>
        <end position="47"/>
    </location>
</feature>
<evidence type="ECO:0000313" key="4">
    <source>
        <dbReference type="EMBL" id="SHG57816.1"/>
    </source>
</evidence>
<dbReference type="AlphaFoldDB" id="A0A1M5KYK0"/>
<dbReference type="PANTHER" id="PTHR30055:SF223">
    <property type="entry name" value="HTH-TYPE TRANSCRIPTIONAL REGULATOR UIDR"/>
    <property type="match status" value="1"/>
</dbReference>
<dbReference type="GeneID" id="98635945"/>
<dbReference type="SUPFAM" id="SSF46689">
    <property type="entry name" value="Homeodomain-like"/>
    <property type="match status" value="1"/>
</dbReference>
<dbReference type="RefSeq" id="WP_073299196.1">
    <property type="nucleotide sequence ID" value="NZ_FQXA01000001.1"/>
</dbReference>
<dbReference type="PROSITE" id="PS50977">
    <property type="entry name" value="HTH_TETR_2"/>
    <property type="match status" value="1"/>
</dbReference>
<dbReference type="Proteomes" id="UP000184000">
    <property type="component" value="Unassembled WGS sequence"/>
</dbReference>
<organism evidence="4 5">
    <name type="scientific">Stutzerimonas xanthomarina DSM 18231</name>
    <dbReference type="NCBI Taxonomy" id="1403346"/>
    <lineage>
        <taxon>Bacteria</taxon>
        <taxon>Pseudomonadati</taxon>
        <taxon>Pseudomonadota</taxon>
        <taxon>Gammaproteobacteria</taxon>
        <taxon>Pseudomonadales</taxon>
        <taxon>Pseudomonadaceae</taxon>
        <taxon>Stutzerimonas</taxon>
    </lineage>
</organism>
<feature type="domain" description="HTH tetR-type" evidence="3">
    <location>
        <begin position="5"/>
        <end position="65"/>
    </location>
</feature>
<accession>A0A1M5KYK0</accession>
<keyword evidence="1 2" id="KW-0238">DNA-binding</keyword>
<dbReference type="PANTHER" id="PTHR30055">
    <property type="entry name" value="HTH-TYPE TRANSCRIPTIONAL REGULATOR RUTR"/>
    <property type="match status" value="1"/>
</dbReference>
<dbReference type="Pfam" id="PF00440">
    <property type="entry name" value="TetR_N"/>
    <property type="match status" value="1"/>
</dbReference>
<dbReference type="Gene3D" id="1.10.357.10">
    <property type="entry name" value="Tetracycline Repressor, domain 2"/>
    <property type="match status" value="1"/>
</dbReference>
<dbReference type="EMBL" id="FQXA01000001">
    <property type="protein sequence ID" value="SHG57816.1"/>
    <property type="molecule type" value="Genomic_DNA"/>
</dbReference>
<dbReference type="InterPro" id="IPR001647">
    <property type="entry name" value="HTH_TetR"/>
</dbReference>
<dbReference type="InterPro" id="IPR050109">
    <property type="entry name" value="HTH-type_TetR-like_transc_reg"/>
</dbReference>
<evidence type="ECO:0000256" key="1">
    <source>
        <dbReference type="ARBA" id="ARBA00023125"/>
    </source>
</evidence>
<dbReference type="InterPro" id="IPR009057">
    <property type="entry name" value="Homeodomain-like_sf"/>
</dbReference>
<dbReference type="GO" id="GO:0003700">
    <property type="term" value="F:DNA-binding transcription factor activity"/>
    <property type="evidence" value="ECO:0007669"/>
    <property type="project" value="TreeGrafter"/>
</dbReference>
<name>A0A1M5KYK0_9GAMM</name>